<feature type="chain" id="PRO_5017261695" description="DUF3108 domain-containing protein" evidence="1">
    <location>
        <begin position="22"/>
        <end position="255"/>
    </location>
</feature>
<accession>A0A1I3Q8C7</accession>
<evidence type="ECO:0008006" key="4">
    <source>
        <dbReference type="Google" id="ProtNLM"/>
    </source>
</evidence>
<evidence type="ECO:0000256" key="1">
    <source>
        <dbReference type="SAM" id="SignalP"/>
    </source>
</evidence>
<dbReference type="Proteomes" id="UP000242763">
    <property type="component" value="Unassembled WGS sequence"/>
</dbReference>
<keyword evidence="1" id="KW-0732">Signal</keyword>
<dbReference type="AlphaFoldDB" id="A0A1I3Q8C7"/>
<proteinExistence type="predicted"/>
<dbReference type="OrthoDB" id="7630100at2"/>
<dbReference type="EMBL" id="FORF01000014">
    <property type="protein sequence ID" value="SFJ30343.1"/>
    <property type="molecule type" value="Genomic_DNA"/>
</dbReference>
<protein>
    <recommendedName>
        <fullName evidence="4">DUF3108 domain-containing protein</fullName>
    </recommendedName>
</protein>
<evidence type="ECO:0000313" key="2">
    <source>
        <dbReference type="EMBL" id="SFJ30343.1"/>
    </source>
</evidence>
<gene>
    <name evidence="2" type="ORF">SAMN03080618_02590</name>
</gene>
<name>A0A1I3Q8C7_9HYPH</name>
<dbReference type="Pfam" id="PF11306">
    <property type="entry name" value="DUF3108"/>
    <property type="match status" value="1"/>
</dbReference>
<dbReference type="InterPro" id="IPR021457">
    <property type="entry name" value="DUF3108"/>
</dbReference>
<reference evidence="3" key="1">
    <citation type="submission" date="2016-10" db="EMBL/GenBank/DDBJ databases">
        <authorList>
            <person name="Varghese N."/>
            <person name="Submissions S."/>
        </authorList>
    </citation>
    <scope>NUCLEOTIDE SEQUENCE [LARGE SCALE GENOMIC DNA]</scope>
    <source>
        <strain evidence="3">DSM 21857</strain>
    </source>
</reference>
<dbReference type="RefSeq" id="WP_091522993.1">
    <property type="nucleotide sequence ID" value="NZ_FORF01000014.1"/>
</dbReference>
<feature type="signal peptide" evidence="1">
    <location>
        <begin position="1"/>
        <end position="21"/>
    </location>
</feature>
<dbReference type="STRING" id="1121003.SAMN03080618_02590"/>
<evidence type="ECO:0000313" key="3">
    <source>
        <dbReference type="Proteomes" id="UP000242763"/>
    </source>
</evidence>
<sequence length="255" mass="27859">MRRPRNLFVLLCAFLSAPAIAAAETESFRAHYSVTLLGIPIGKGSFDSTFNGNRFSISGSVASAGIARIFDRTNATTKVEGAVGKQAPQPRSFELDYTSGSKKGRTQIGFSGNRVHKVVNQPELPTRDRWVPLTPAALQAALDPLSSTLVRTDDPAKVCARTVKFFDGELRADLQFAHRETTQRDGEPVVTCNVRFVPVAGYQQGRNQVDYLKNRSRISISFARLGNTGFYTPVEAHIGTQVGTVRVAATSIERR</sequence>
<organism evidence="2 3">
    <name type="scientific">Aquamicrobium aerolatum DSM 21857</name>
    <dbReference type="NCBI Taxonomy" id="1121003"/>
    <lineage>
        <taxon>Bacteria</taxon>
        <taxon>Pseudomonadati</taxon>
        <taxon>Pseudomonadota</taxon>
        <taxon>Alphaproteobacteria</taxon>
        <taxon>Hyphomicrobiales</taxon>
        <taxon>Phyllobacteriaceae</taxon>
        <taxon>Aerobium</taxon>
    </lineage>
</organism>
<keyword evidence="3" id="KW-1185">Reference proteome</keyword>